<keyword evidence="3 8" id="KW-0812">Transmembrane</keyword>
<sequence>MPDNSLINIFLDGVFIENFILIQFLGLCPFLGVTKETRSALGMSAAVIFVMTMASAVTFVVASYLLGPMNLDFLELIAFIVVIASLVQLVEYIIRKHLPPLYKSLGIYLPLIASNCAVLGLVLLNRMEDFSFVEGIVFGIAAGIGFGIVMVLMSAVRERTGLVRIPSSIKGVPYAFFAATMLSMAFVNYFEVIPI</sequence>
<accession>A0A3R7VU65</accession>
<dbReference type="PANTHER" id="PTHR30335">
    <property type="entry name" value="INTEGRAL MEMBRANE PROTEIN OF SOXR-REDUCING COMPLEX"/>
    <property type="match status" value="1"/>
</dbReference>
<evidence type="ECO:0000256" key="6">
    <source>
        <dbReference type="ARBA" id="ARBA00022989"/>
    </source>
</evidence>
<dbReference type="HAMAP" id="MF_00459">
    <property type="entry name" value="RsxA_RnfA"/>
    <property type="match status" value="1"/>
</dbReference>
<dbReference type="Proteomes" id="UP000284763">
    <property type="component" value="Unassembled WGS sequence"/>
</dbReference>
<feature type="transmembrane region" description="Helical" evidence="8">
    <location>
        <begin position="105"/>
        <end position="124"/>
    </location>
</feature>
<dbReference type="InterPro" id="IPR003667">
    <property type="entry name" value="NqrDE/RnfAE"/>
</dbReference>
<name>A0A3R7VU65_9EURY</name>
<dbReference type="NCBIfam" id="NF041835">
    <property type="entry name" value="rnfA_Methano"/>
    <property type="match status" value="1"/>
</dbReference>
<proteinExistence type="inferred from homology"/>
<dbReference type="GO" id="GO:0012505">
    <property type="term" value="C:endomembrane system"/>
    <property type="evidence" value="ECO:0007669"/>
    <property type="project" value="UniProtKB-SubCell"/>
</dbReference>
<dbReference type="InterPro" id="IPR050133">
    <property type="entry name" value="NqrDE/RnfAE_oxidrdctase"/>
</dbReference>
<organism evidence="9 10">
    <name type="scientific">Methanosalsum natronophilum</name>
    <dbReference type="NCBI Taxonomy" id="768733"/>
    <lineage>
        <taxon>Archaea</taxon>
        <taxon>Methanobacteriati</taxon>
        <taxon>Methanobacteriota</taxon>
        <taxon>Stenosarchaea group</taxon>
        <taxon>Methanomicrobia</taxon>
        <taxon>Methanosarcinales</taxon>
        <taxon>Methanosarcinaceae</taxon>
        <taxon>Methanosalsum</taxon>
    </lineage>
</organism>
<gene>
    <name evidence="8" type="primary">rnfA</name>
    <name evidence="9" type="ORF">D5R95_01900</name>
</gene>
<reference evidence="9 10" key="1">
    <citation type="submission" date="2018-08" db="EMBL/GenBank/DDBJ databases">
        <title>The metabolism and importance of syntrophic acetate oxidation coupled to methane or sulfide production in haloalkaline environments.</title>
        <authorList>
            <person name="Timmers P.H.A."/>
            <person name="Vavourakis C.D."/>
            <person name="Sorokin D.Y."/>
            <person name="Sinninghe Damste J.S."/>
            <person name="Muyzer G."/>
            <person name="Stams A.J.M."/>
            <person name="Plugge C.M."/>
        </authorList>
    </citation>
    <scope>NUCLEOTIDE SEQUENCE [LARGE SCALE GENOMIC DNA]</scope>
    <source>
        <strain evidence="9">MSAO_Arc3</strain>
    </source>
</reference>
<feature type="transmembrane region" description="Helical" evidence="8">
    <location>
        <begin position="172"/>
        <end position="190"/>
    </location>
</feature>
<evidence type="ECO:0000256" key="7">
    <source>
        <dbReference type="ARBA" id="ARBA00023136"/>
    </source>
</evidence>
<protein>
    <recommendedName>
        <fullName evidence="8">Ion-translocating oxidoreductase complex subunit A</fullName>
        <ecNumber evidence="8">7.-.-.-</ecNumber>
    </recommendedName>
    <alternativeName>
        <fullName evidence="8">Rnf electron transport complex subunit A</fullName>
    </alternativeName>
</protein>
<dbReference type="PIRSF" id="PIRSF006102">
    <property type="entry name" value="NQR_DE"/>
    <property type="match status" value="1"/>
</dbReference>
<dbReference type="GO" id="GO:0005886">
    <property type="term" value="C:plasma membrane"/>
    <property type="evidence" value="ECO:0007669"/>
    <property type="project" value="UniProtKB-SubCell"/>
</dbReference>
<dbReference type="GO" id="GO:0022900">
    <property type="term" value="P:electron transport chain"/>
    <property type="evidence" value="ECO:0007669"/>
    <property type="project" value="UniProtKB-UniRule"/>
</dbReference>
<dbReference type="NCBIfam" id="TIGR01943">
    <property type="entry name" value="rnfA"/>
    <property type="match status" value="1"/>
</dbReference>
<dbReference type="EMBL" id="QZAB01000129">
    <property type="protein sequence ID" value="RQD90112.1"/>
    <property type="molecule type" value="Genomic_DNA"/>
</dbReference>
<feature type="transmembrane region" description="Helical" evidence="8">
    <location>
        <begin position="130"/>
        <end position="152"/>
    </location>
</feature>
<feature type="transmembrane region" description="Helical" evidence="8">
    <location>
        <begin position="45"/>
        <end position="67"/>
    </location>
</feature>
<dbReference type="Pfam" id="PF02508">
    <property type="entry name" value="Rnf-Nqr"/>
    <property type="match status" value="1"/>
</dbReference>
<feature type="transmembrane region" description="Helical" evidence="8">
    <location>
        <begin position="6"/>
        <end position="33"/>
    </location>
</feature>
<dbReference type="PANTHER" id="PTHR30335:SF0">
    <property type="entry name" value="ION-TRANSLOCATING OXIDOREDUCTASE COMPLEX SUBUNIT A"/>
    <property type="match status" value="1"/>
</dbReference>
<evidence type="ECO:0000256" key="3">
    <source>
        <dbReference type="ARBA" id="ARBA00022692"/>
    </source>
</evidence>
<keyword evidence="8" id="KW-1003">Cell membrane</keyword>
<comment type="subunit">
    <text evidence="8">The Rnf complex is probably composed of eight subunits, including RnfA, RnfB, RnfC, RnfD, RnfE and RnfG.</text>
</comment>
<comment type="similarity">
    <text evidence="8">Belongs to the NqrDE/RnfAE family.</text>
</comment>
<dbReference type="EC" id="7.-.-.-" evidence="8"/>
<comment type="caution">
    <text evidence="9">The sequence shown here is derived from an EMBL/GenBank/DDBJ whole genome shotgun (WGS) entry which is preliminary data.</text>
</comment>
<keyword evidence="6 8" id="KW-1133">Transmembrane helix</keyword>
<keyword evidence="7 8" id="KW-0472">Membrane</keyword>
<evidence type="ECO:0000313" key="10">
    <source>
        <dbReference type="Proteomes" id="UP000284763"/>
    </source>
</evidence>
<evidence type="ECO:0000256" key="1">
    <source>
        <dbReference type="ARBA" id="ARBA00004127"/>
    </source>
</evidence>
<evidence type="ECO:0000256" key="4">
    <source>
        <dbReference type="ARBA" id="ARBA00022967"/>
    </source>
</evidence>
<evidence type="ECO:0000256" key="5">
    <source>
        <dbReference type="ARBA" id="ARBA00022982"/>
    </source>
</evidence>
<dbReference type="InterPro" id="IPR049674">
    <property type="entry name" value="Ion_transpt_RnfA_Methano"/>
</dbReference>
<evidence type="ECO:0000313" key="9">
    <source>
        <dbReference type="EMBL" id="RQD90112.1"/>
    </source>
</evidence>
<dbReference type="InterPro" id="IPR011293">
    <property type="entry name" value="Ion_transpt_RnfA/RsxA"/>
</dbReference>
<keyword evidence="2 8" id="KW-0813">Transport</keyword>
<dbReference type="RefSeq" id="WP_259133094.1">
    <property type="nucleotide sequence ID" value="NZ_JANUCS010000001.1"/>
</dbReference>
<keyword evidence="4 8" id="KW-1278">Translocase</keyword>
<comment type="function">
    <text evidence="8">Part of a membrane-bound complex that couples electron transfer with translocation of ions across the membrane.</text>
</comment>
<evidence type="ECO:0000256" key="2">
    <source>
        <dbReference type="ARBA" id="ARBA00022448"/>
    </source>
</evidence>
<dbReference type="AlphaFoldDB" id="A0A3R7VU65"/>
<keyword evidence="5 8" id="KW-0249">Electron transport</keyword>
<evidence type="ECO:0000256" key="8">
    <source>
        <dbReference type="HAMAP-Rule" id="MF_00459"/>
    </source>
</evidence>
<comment type="subcellular location">
    <subcellularLocation>
        <location evidence="8">Cell membrane</location>
        <topology evidence="8">Multi-pass membrane protein</topology>
    </subcellularLocation>
    <subcellularLocation>
        <location evidence="1">Endomembrane system</location>
        <topology evidence="1">Multi-pass membrane protein</topology>
    </subcellularLocation>
</comment>
<feature type="transmembrane region" description="Helical" evidence="8">
    <location>
        <begin position="73"/>
        <end position="93"/>
    </location>
</feature>